<dbReference type="GO" id="GO:0006520">
    <property type="term" value="P:amino acid metabolic process"/>
    <property type="evidence" value="ECO:0007669"/>
    <property type="project" value="InterPro"/>
</dbReference>
<keyword evidence="4 7" id="KW-0808">Transferase</keyword>
<dbReference type="Pfam" id="PF00155">
    <property type="entry name" value="Aminotran_1_2"/>
    <property type="match status" value="1"/>
</dbReference>
<organism evidence="7 8">
    <name type="scientific">Heliocybe sulcata</name>
    <dbReference type="NCBI Taxonomy" id="5364"/>
    <lineage>
        <taxon>Eukaryota</taxon>
        <taxon>Fungi</taxon>
        <taxon>Dikarya</taxon>
        <taxon>Basidiomycota</taxon>
        <taxon>Agaricomycotina</taxon>
        <taxon>Agaricomycetes</taxon>
        <taxon>Gloeophyllales</taxon>
        <taxon>Gloeophyllaceae</taxon>
        <taxon>Heliocybe</taxon>
    </lineage>
</organism>
<comment type="similarity">
    <text evidence="2">Belongs to the class-I pyridoxal-phosphate-dependent aminotransferase family.</text>
</comment>
<dbReference type="AlphaFoldDB" id="A0A5C3MLC8"/>
<dbReference type="InterPro" id="IPR015424">
    <property type="entry name" value="PyrdxlP-dep_Trfase"/>
</dbReference>
<dbReference type="InterPro" id="IPR015421">
    <property type="entry name" value="PyrdxlP-dep_Trfase_major"/>
</dbReference>
<evidence type="ECO:0000256" key="4">
    <source>
        <dbReference type="ARBA" id="ARBA00022679"/>
    </source>
</evidence>
<accession>A0A5C3MLC8</accession>
<keyword evidence="5" id="KW-0663">Pyridoxal phosphate</keyword>
<evidence type="ECO:0000256" key="1">
    <source>
        <dbReference type="ARBA" id="ARBA00001933"/>
    </source>
</evidence>
<dbReference type="EMBL" id="ML213532">
    <property type="protein sequence ID" value="TFK46219.1"/>
    <property type="molecule type" value="Genomic_DNA"/>
</dbReference>
<protein>
    <submittedName>
        <fullName evidence="7">PLP-dependent transferase</fullName>
    </submittedName>
</protein>
<name>A0A5C3MLC8_9AGAM</name>
<sequence length="436" mass="47924">MASPLAFQLSTNTTSTRAPPIGQALNWARRYVPTANRPLLDISQGVPGTPPPPALRDALSAAASAPGVFSYGPDEGEYELRKAVADEMKWVYGGGDGGSDQVDIQPEDVSITSGCNLAFVSVAMCLAQQGDEFILPVPWYMDRMTLNLLGIKTVVLQTYPEDHFQPDPERCAKLITARTRAIVLVTPNNPTGATYPPSLISSFAALARSHNIALVIDETYRDFIATGPPHYLFHNSPSSEVASNQPPSWSWRSSIISLYSFSKSYCIPGHRLGVITASPNLLPSLLRIFDCLQICAPRGGQRAFLSKPTDDPDATSLLPSLRPFIAANRAALSARHELFRTHLPPRWHIASHGAYYAFVRHPFVGKDAKEVCQRLAQEIGVICLPVAFFLDKEGGELREEDRYVRFSVANVDDERITTVCERLREAEQAFGWELDG</sequence>
<dbReference type="GO" id="GO:0030170">
    <property type="term" value="F:pyridoxal phosphate binding"/>
    <property type="evidence" value="ECO:0007669"/>
    <property type="project" value="InterPro"/>
</dbReference>
<keyword evidence="8" id="KW-1185">Reference proteome</keyword>
<gene>
    <name evidence="7" type="ORF">OE88DRAFT_1638625</name>
</gene>
<evidence type="ECO:0000259" key="6">
    <source>
        <dbReference type="Pfam" id="PF00155"/>
    </source>
</evidence>
<dbReference type="OrthoDB" id="7042322at2759"/>
<dbReference type="NCBIfam" id="NF005732">
    <property type="entry name" value="PRK07550.1"/>
    <property type="match status" value="1"/>
</dbReference>
<dbReference type="Proteomes" id="UP000305948">
    <property type="component" value="Unassembled WGS sequence"/>
</dbReference>
<evidence type="ECO:0000313" key="7">
    <source>
        <dbReference type="EMBL" id="TFK46219.1"/>
    </source>
</evidence>
<dbReference type="STRING" id="5364.A0A5C3MLC8"/>
<evidence type="ECO:0000313" key="8">
    <source>
        <dbReference type="Proteomes" id="UP000305948"/>
    </source>
</evidence>
<dbReference type="InterPro" id="IPR050596">
    <property type="entry name" value="AspAT/PAT-like"/>
</dbReference>
<evidence type="ECO:0000256" key="3">
    <source>
        <dbReference type="ARBA" id="ARBA00022576"/>
    </source>
</evidence>
<evidence type="ECO:0000256" key="5">
    <source>
        <dbReference type="ARBA" id="ARBA00022898"/>
    </source>
</evidence>
<dbReference type="PANTHER" id="PTHR46383:SF1">
    <property type="entry name" value="ASPARTATE AMINOTRANSFERASE"/>
    <property type="match status" value="1"/>
</dbReference>
<proteinExistence type="inferred from homology"/>
<keyword evidence="3" id="KW-0032">Aminotransferase</keyword>
<reference evidence="7 8" key="1">
    <citation type="journal article" date="2019" name="Nat. Ecol. Evol.">
        <title>Megaphylogeny resolves global patterns of mushroom evolution.</title>
        <authorList>
            <person name="Varga T."/>
            <person name="Krizsan K."/>
            <person name="Foldi C."/>
            <person name="Dima B."/>
            <person name="Sanchez-Garcia M."/>
            <person name="Sanchez-Ramirez S."/>
            <person name="Szollosi G.J."/>
            <person name="Szarkandi J.G."/>
            <person name="Papp V."/>
            <person name="Albert L."/>
            <person name="Andreopoulos W."/>
            <person name="Angelini C."/>
            <person name="Antonin V."/>
            <person name="Barry K.W."/>
            <person name="Bougher N.L."/>
            <person name="Buchanan P."/>
            <person name="Buyck B."/>
            <person name="Bense V."/>
            <person name="Catcheside P."/>
            <person name="Chovatia M."/>
            <person name="Cooper J."/>
            <person name="Damon W."/>
            <person name="Desjardin D."/>
            <person name="Finy P."/>
            <person name="Geml J."/>
            <person name="Haridas S."/>
            <person name="Hughes K."/>
            <person name="Justo A."/>
            <person name="Karasinski D."/>
            <person name="Kautmanova I."/>
            <person name="Kiss B."/>
            <person name="Kocsube S."/>
            <person name="Kotiranta H."/>
            <person name="LaButti K.M."/>
            <person name="Lechner B.E."/>
            <person name="Liimatainen K."/>
            <person name="Lipzen A."/>
            <person name="Lukacs Z."/>
            <person name="Mihaltcheva S."/>
            <person name="Morgado L.N."/>
            <person name="Niskanen T."/>
            <person name="Noordeloos M.E."/>
            <person name="Ohm R.A."/>
            <person name="Ortiz-Santana B."/>
            <person name="Ovrebo C."/>
            <person name="Racz N."/>
            <person name="Riley R."/>
            <person name="Savchenko A."/>
            <person name="Shiryaev A."/>
            <person name="Soop K."/>
            <person name="Spirin V."/>
            <person name="Szebenyi C."/>
            <person name="Tomsovsky M."/>
            <person name="Tulloss R.E."/>
            <person name="Uehling J."/>
            <person name="Grigoriev I.V."/>
            <person name="Vagvolgyi C."/>
            <person name="Papp T."/>
            <person name="Martin F.M."/>
            <person name="Miettinen O."/>
            <person name="Hibbett D.S."/>
            <person name="Nagy L.G."/>
        </authorList>
    </citation>
    <scope>NUCLEOTIDE SEQUENCE [LARGE SCALE GENOMIC DNA]</scope>
    <source>
        <strain evidence="7 8">OMC1185</strain>
    </source>
</reference>
<dbReference type="InterPro" id="IPR004839">
    <property type="entry name" value="Aminotransferase_I/II_large"/>
</dbReference>
<comment type="cofactor">
    <cofactor evidence="1">
        <name>pyridoxal 5'-phosphate</name>
        <dbReference type="ChEBI" id="CHEBI:597326"/>
    </cofactor>
</comment>
<dbReference type="Gene3D" id="3.40.640.10">
    <property type="entry name" value="Type I PLP-dependent aspartate aminotransferase-like (Major domain)"/>
    <property type="match status" value="1"/>
</dbReference>
<dbReference type="GO" id="GO:0008483">
    <property type="term" value="F:transaminase activity"/>
    <property type="evidence" value="ECO:0007669"/>
    <property type="project" value="UniProtKB-KW"/>
</dbReference>
<dbReference type="CDD" id="cd00609">
    <property type="entry name" value="AAT_like"/>
    <property type="match status" value="1"/>
</dbReference>
<evidence type="ECO:0000256" key="2">
    <source>
        <dbReference type="ARBA" id="ARBA00007441"/>
    </source>
</evidence>
<dbReference type="SUPFAM" id="SSF53383">
    <property type="entry name" value="PLP-dependent transferases"/>
    <property type="match status" value="1"/>
</dbReference>
<dbReference type="PANTHER" id="PTHR46383">
    <property type="entry name" value="ASPARTATE AMINOTRANSFERASE"/>
    <property type="match status" value="1"/>
</dbReference>
<feature type="domain" description="Aminotransferase class I/classII large" evidence="6">
    <location>
        <begin position="39"/>
        <end position="423"/>
    </location>
</feature>